<sequence>MTRRVYQAIFLISIVAFTFLFAKEVKGAANLFPHVDKAAHFGIFFLLAIIMDKAFKLPLYAQILLLAGYGAAIEIMQDSLPYRQASLADFVADFIGAASYFLAKALLTLRKKKHYG</sequence>
<comment type="caution">
    <text evidence="2">The sequence shown here is derived from an EMBL/GenBank/DDBJ whole genome shotgun (WGS) entry which is preliminary data.</text>
</comment>
<dbReference type="NCBIfam" id="NF037970">
    <property type="entry name" value="vanZ_1"/>
    <property type="match status" value="1"/>
</dbReference>
<evidence type="ECO:0000313" key="2">
    <source>
        <dbReference type="EMBL" id="CAH9064882.1"/>
    </source>
</evidence>
<dbReference type="PANTHER" id="PTHR28008:SF1">
    <property type="entry name" value="DOMAIN PROTEIN, PUTATIVE (AFU_ORTHOLOGUE AFUA_3G10980)-RELATED"/>
    <property type="match status" value="1"/>
</dbReference>
<reference evidence="2" key="1">
    <citation type="submission" date="2022-07" db="EMBL/GenBank/DDBJ databases">
        <authorList>
            <person name="Criscuolo A."/>
        </authorList>
    </citation>
    <scope>NUCLEOTIDE SEQUENCE</scope>
    <source>
        <strain evidence="2">CIP103197</strain>
    </source>
</reference>
<evidence type="ECO:0008006" key="4">
    <source>
        <dbReference type="Google" id="ProtNLM"/>
    </source>
</evidence>
<feature type="transmembrane region" description="Helical" evidence="1">
    <location>
        <begin position="32"/>
        <end position="50"/>
    </location>
</feature>
<dbReference type="RefSeq" id="WP_076922886.1">
    <property type="nucleotide sequence ID" value="NZ_CAMAPB010000064.1"/>
</dbReference>
<name>A0A9W4VV14_PSEHA</name>
<keyword evidence="1" id="KW-1133">Transmembrane helix</keyword>
<evidence type="ECO:0000256" key="1">
    <source>
        <dbReference type="SAM" id="Phobius"/>
    </source>
</evidence>
<gene>
    <name evidence="2" type="ORF">PSEHALCIP103_03256</name>
</gene>
<dbReference type="Proteomes" id="UP001152447">
    <property type="component" value="Unassembled WGS sequence"/>
</dbReference>
<proteinExistence type="predicted"/>
<evidence type="ECO:0000313" key="3">
    <source>
        <dbReference type="Proteomes" id="UP001152447"/>
    </source>
</evidence>
<feature type="transmembrane region" description="Helical" evidence="1">
    <location>
        <begin position="87"/>
        <end position="107"/>
    </location>
</feature>
<keyword evidence="1" id="KW-0812">Transmembrane</keyword>
<protein>
    <recommendedName>
        <fullName evidence="4">VanZ-like domain-containing protein</fullName>
    </recommendedName>
</protein>
<accession>A0A9W4VV14</accession>
<dbReference type="EMBL" id="CAMAPB010000064">
    <property type="protein sequence ID" value="CAH9064882.1"/>
    <property type="molecule type" value="Genomic_DNA"/>
</dbReference>
<organism evidence="2 3">
    <name type="scientific">Pseudoalteromonas haloplanktis</name>
    <name type="common">Alteromonas haloplanktis</name>
    <dbReference type="NCBI Taxonomy" id="228"/>
    <lineage>
        <taxon>Bacteria</taxon>
        <taxon>Pseudomonadati</taxon>
        <taxon>Pseudomonadota</taxon>
        <taxon>Gammaproteobacteria</taxon>
        <taxon>Alteromonadales</taxon>
        <taxon>Pseudoalteromonadaceae</taxon>
        <taxon>Pseudoalteromonas</taxon>
    </lineage>
</organism>
<dbReference type="PANTHER" id="PTHR28008">
    <property type="entry name" value="DOMAIN PROTEIN, PUTATIVE (AFU_ORTHOLOGUE AFUA_3G10980)-RELATED"/>
    <property type="match status" value="1"/>
</dbReference>
<keyword evidence="3" id="KW-1185">Reference proteome</keyword>
<dbReference type="AlphaFoldDB" id="A0A9W4VV14"/>
<feature type="transmembrane region" description="Helical" evidence="1">
    <location>
        <begin position="57"/>
        <end position="75"/>
    </location>
</feature>
<keyword evidence="1" id="KW-0472">Membrane</keyword>